<evidence type="ECO:0000313" key="2">
    <source>
        <dbReference type="WBParaSite" id="nRc.2.0.1.t02943-RA"/>
    </source>
</evidence>
<accession>A0A915HLU8</accession>
<proteinExistence type="predicted"/>
<name>A0A915HLU8_ROMCU</name>
<organism evidence="1 2">
    <name type="scientific">Romanomermis culicivorax</name>
    <name type="common">Nematode worm</name>
    <dbReference type="NCBI Taxonomy" id="13658"/>
    <lineage>
        <taxon>Eukaryota</taxon>
        <taxon>Metazoa</taxon>
        <taxon>Ecdysozoa</taxon>
        <taxon>Nematoda</taxon>
        <taxon>Enoplea</taxon>
        <taxon>Dorylaimia</taxon>
        <taxon>Mermithida</taxon>
        <taxon>Mermithoidea</taxon>
        <taxon>Mermithidae</taxon>
        <taxon>Romanomermis</taxon>
    </lineage>
</organism>
<protein>
    <submittedName>
        <fullName evidence="2">Uncharacterized protein</fullName>
    </submittedName>
</protein>
<keyword evidence="1" id="KW-1185">Reference proteome</keyword>
<sequence length="148" mass="16145">MMKSMPLKIQAKITPTPIKSTKMAKVTQKVAKALAVTKTAKTTVKMPPKTTKTIVKNMKAAKTTAAKIVKNIQKTTYSRTIQGKITKMAVKAKGSYVAYGSFILAFFDGTGLNRMQSTECNRMKGKFLFGSVAGHIYAKGFSVVQKTE</sequence>
<reference evidence="2" key="1">
    <citation type="submission" date="2022-11" db="UniProtKB">
        <authorList>
            <consortium name="WormBaseParasite"/>
        </authorList>
    </citation>
    <scope>IDENTIFICATION</scope>
</reference>
<dbReference type="WBParaSite" id="nRc.2.0.1.t02943-RA">
    <property type="protein sequence ID" value="nRc.2.0.1.t02943-RA"/>
    <property type="gene ID" value="nRc.2.0.1.g02943"/>
</dbReference>
<evidence type="ECO:0000313" key="1">
    <source>
        <dbReference type="Proteomes" id="UP000887565"/>
    </source>
</evidence>
<dbReference type="AlphaFoldDB" id="A0A915HLU8"/>
<dbReference type="Proteomes" id="UP000887565">
    <property type="component" value="Unplaced"/>
</dbReference>